<dbReference type="eggNOG" id="KOG1801">
    <property type="taxonomic scope" value="Eukaryota"/>
</dbReference>
<evidence type="ECO:0008006" key="6">
    <source>
        <dbReference type="Google" id="ProtNLM"/>
    </source>
</evidence>
<evidence type="ECO:0000259" key="2">
    <source>
        <dbReference type="Pfam" id="PF13087"/>
    </source>
</evidence>
<dbReference type="PANTHER" id="PTHR21529">
    <property type="entry name" value="MAMMARY TURMOR VIRUS RECEPTOR HOMOLOG 1, 2 MTVR1, 2"/>
    <property type="match status" value="1"/>
</dbReference>
<dbReference type="STRING" id="4155.A0A022QNP6"/>
<reference evidence="4 5" key="1">
    <citation type="journal article" date="2013" name="Proc. Natl. Acad. Sci. U.S.A.">
        <title>Fine-scale variation in meiotic recombination in Mimulus inferred from population shotgun sequencing.</title>
        <authorList>
            <person name="Hellsten U."/>
            <person name="Wright K.M."/>
            <person name="Jenkins J."/>
            <person name="Shu S."/>
            <person name="Yuan Y."/>
            <person name="Wessler S.R."/>
            <person name="Schmutz J."/>
            <person name="Willis J.H."/>
            <person name="Rokhsar D.S."/>
        </authorList>
    </citation>
    <scope>NUCLEOTIDE SEQUENCE [LARGE SCALE GENOMIC DNA]</scope>
    <source>
        <strain evidence="5">cv. DUN x IM62</strain>
    </source>
</reference>
<dbReference type="Gene3D" id="3.40.50.300">
    <property type="entry name" value="P-loop containing nucleotide triphosphate hydrolases"/>
    <property type="match status" value="2"/>
</dbReference>
<feature type="domain" description="DNA2/NAM7 helicase helicase" evidence="1">
    <location>
        <begin position="184"/>
        <end position="474"/>
    </location>
</feature>
<dbReference type="EMBL" id="KI631078">
    <property type="protein sequence ID" value="EYU30327.1"/>
    <property type="molecule type" value="Genomic_DNA"/>
</dbReference>
<keyword evidence="5" id="KW-1185">Reference proteome</keyword>
<proteinExistence type="predicted"/>
<feature type="domain" description="DUF6469" evidence="3">
    <location>
        <begin position="41"/>
        <end position="117"/>
    </location>
</feature>
<dbReference type="Pfam" id="PF13087">
    <property type="entry name" value="AAA_12"/>
    <property type="match status" value="1"/>
</dbReference>
<dbReference type="InterPro" id="IPR027417">
    <property type="entry name" value="P-loop_NTPase"/>
</dbReference>
<dbReference type="InterPro" id="IPR041677">
    <property type="entry name" value="DNA2/NAM7_AAA_11"/>
</dbReference>
<dbReference type="SUPFAM" id="SSF52540">
    <property type="entry name" value="P-loop containing nucleoside triphosphate hydrolases"/>
    <property type="match status" value="2"/>
</dbReference>
<dbReference type="Proteomes" id="UP000030748">
    <property type="component" value="Unassembled WGS sequence"/>
</dbReference>
<feature type="non-terminal residue" evidence="4">
    <location>
        <position position="1"/>
    </location>
</feature>
<evidence type="ECO:0000259" key="1">
    <source>
        <dbReference type="Pfam" id="PF13086"/>
    </source>
</evidence>
<dbReference type="InterPro" id="IPR041679">
    <property type="entry name" value="DNA2/NAM7-like_C"/>
</dbReference>
<protein>
    <recommendedName>
        <fullName evidence="6">DNA2/NAM7 helicase helicase domain-containing protein</fullName>
    </recommendedName>
</protein>
<organism evidence="4 5">
    <name type="scientific">Erythranthe guttata</name>
    <name type="common">Yellow monkey flower</name>
    <name type="synonym">Mimulus guttatus</name>
    <dbReference type="NCBI Taxonomy" id="4155"/>
    <lineage>
        <taxon>Eukaryota</taxon>
        <taxon>Viridiplantae</taxon>
        <taxon>Streptophyta</taxon>
        <taxon>Embryophyta</taxon>
        <taxon>Tracheophyta</taxon>
        <taxon>Spermatophyta</taxon>
        <taxon>Magnoliopsida</taxon>
        <taxon>eudicotyledons</taxon>
        <taxon>Gunneridae</taxon>
        <taxon>Pentapetalae</taxon>
        <taxon>asterids</taxon>
        <taxon>lamiids</taxon>
        <taxon>Lamiales</taxon>
        <taxon>Phrymaceae</taxon>
        <taxon>Erythranthe</taxon>
    </lineage>
</organism>
<evidence type="ECO:0000259" key="3">
    <source>
        <dbReference type="Pfam" id="PF20073"/>
    </source>
</evidence>
<dbReference type="GO" id="GO:0004386">
    <property type="term" value="F:helicase activity"/>
    <property type="evidence" value="ECO:0007669"/>
    <property type="project" value="InterPro"/>
</dbReference>
<dbReference type="GO" id="GO:0003723">
    <property type="term" value="F:RNA binding"/>
    <property type="evidence" value="ECO:0000318"/>
    <property type="project" value="GO_Central"/>
</dbReference>
<dbReference type="InterPro" id="IPR039904">
    <property type="entry name" value="TRANK1"/>
</dbReference>
<accession>A0A022QNP6</accession>
<dbReference type="Pfam" id="PF13086">
    <property type="entry name" value="AAA_11"/>
    <property type="match status" value="1"/>
</dbReference>
<sequence>VEKIPKSFESVDKYLCSYIFPLLEETRAELRSATETVCNAPSAKVASFTERTHGKFMFNVKVDQWRNVASGFGSERHRILPGDVVLLSDSNSETISRSQLIGGTYIFACINNIKNDDSFPRYVVHLMNIIPHKRIWKALRMRRNLNVIEKSLAANDLGVEMCEVCPFKYNVEMEEKLRSSLSSKLNESQLDAISACLSKSECSHRSSVELIWGPPGTGKTSTLSNLLHLLLKKNVRTLVCAPTNVAVKELASRVVALVRNSVLTESRDNLLPCPLGDMFIFGNNDRFKVGADIEEIYLDYRVKKLVHCLSTITGWKQCVASMLDFLEDCVSHHQIFVENNNGLIKSLLEFARDRFPRLATPLRDCMLTLITHLPTRFVREQIYQSIMQLMSLLDSIKTLLLDDKSILTSEELERIFLIHEGTNCVDTSSLIYIRRQCINVLKSVRASLDKLGLPNAVDFCFGNANLIFCTTSTAYKLHKRKTELFQMLISEKAGYGRSMFERLSLLGHPKHLLNVQYRMHPSISWFPNSKFYRNRILDAPIVQRRSYERCYLQGRIYGPYSFINIPGSNEEFDDFGRSRRNMVEVAVAVTLVHKLFKGMLRMFIGNLIKFLSENFRKSFQKLNPSNVKNLAITVLLKLASGWRPKNINVDCKCESSSYIVKQIKVANYYVVCSIDLVKDPVYVQIFKVWDILPMMETAKHLKRLDNIFSMYTDDFINRCNQKLCDGNLEVPKSWSVTDDIIRFKNQNDTKVNASVDCRSHVENAKVNESLLLMKFYSLSSDVVNHLLTDVEGREVDLPFEVTDEERAIIMFPRSSFILGRSGTGKTTILTMKLYQKLHQYSIASRDSVTAGDAVPILHQLFVTVSPKLCYAVKKHVSHLKSFASENASENNNFADMDDLDEMAEFRDIPDTFVGIEPEKYPLIITFHKFLMMLDGTLGNSYFERFHDVRGSSQYEGRKSIALQTFIRRNEVTSLQEKMVLGTICYGC</sequence>
<gene>
    <name evidence="4" type="ORF">MIMGU_mgv1a021733mg</name>
</gene>
<dbReference type="Pfam" id="PF20073">
    <property type="entry name" value="DUF6469"/>
    <property type="match status" value="1"/>
</dbReference>
<dbReference type="PANTHER" id="PTHR21529:SF4">
    <property type="entry name" value="TPR AND ANKYRIN REPEAT-CONTAINING PROTEIN 1"/>
    <property type="match status" value="1"/>
</dbReference>
<dbReference type="AlphaFoldDB" id="A0A022QNP6"/>
<evidence type="ECO:0000313" key="4">
    <source>
        <dbReference type="EMBL" id="EYU30327.1"/>
    </source>
</evidence>
<name>A0A022QNP6_ERYGU</name>
<evidence type="ECO:0000313" key="5">
    <source>
        <dbReference type="Proteomes" id="UP000030748"/>
    </source>
</evidence>
<dbReference type="InterPro" id="IPR045529">
    <property type="entry name" value="DUF6469"/>
</dbReference>
<feature type="domain" description="DNA2/NAM7 helicase-like C-terminal" evidence="2">
    <location>
        <begin position="495"/>
        <end position="598"/>
    </location>
</feature>